<dbReference type="KEGG" id="stae:HNV11_11030"/>
<dbReference type="AlphaFoldDB" id="A0A6M5Y9H4"/>
<proteinExistence type="predicted"/>
<reference evidence="1 2" key="1">
    <citation type="submission" date="2020-05" db="EMBL/GenBank/DDBJ databases">
        <title>Genome sequencing of Spirosoma sp. TS118.</title>
        <authorList>
            <person name="Lee J.-H."/>
            <person name="Jeong S."/>
            <person name="Zhao L."/>
            <person name="Jung J.-H."/>
            <person name="Kim M.-K."/>
            <person name="Lim S."/>
        </authorList>
    </citation>
    <scope>NUCLEOTIDE SEQUENCE [LARGE SCALE GENOMIC DNA]</scope>
    <source>
        <strain evidence="1 2">TS118</strain>
    </source>
</reference>
<protein>
    <submittedName>
        <fullName evidence="1">Uncharacterized protein</fullName>
    </submittedName>
</protein>
<name>A0A6M5Y9H4_9BACT</name>
<gene>
    <name evidence="1" type="ORF">HNV11_11030</name>
</gene>
<keyword evidence="2" id="KW-1185">Reference proteome</keyword>
<dbReference type="EMBL" id="CP053435">
    <property type="protein sequence ID" value="QJW89871.1"/>
    <property type="molecule type" value="Genomic_DNA"/>
</dbReference>
<accession>A0A6M5Y9H4</accession>
<organism evidence="1 2">
    <name type="scientific">Spirosoma taeanense</name>
    <dbReference type="NCBI Taxonomy" id="2735870"/>
    <lineage>
        <taxon>Bacteria</taxon>
        <taxon>Pseudomonadati</taxon>
        <taxon>Bacteroidota</taxon>
        <taxon>Cytophagia</taxon>
        <taxon>Cytophagales</taxon>
        <taxon>Cytophagaceae</taxon>
        <taxon>Spirosoma</taxon>
    </lineage>
</organism>
<sequence>MTDPKELIVDFLNYCRDEQVELYNEPGLQHEMAIFLRQKLHGTGLKIQLERNVSFFTVQKTNVRKREIDIVIYTPDKSHKTVIELKYSTRQQGKVPERMFEVCEDLMFLEQLKALGFDRCFSLFLADNKDFWAGKGVVSPYKFFRPPFDCLCGQIMKPTGKDEEKKALKTVTLNHSYNLAWKDLDKSHKYILTEVCG</sequence>
<evidence type="ECO:0000313" key="1">
    <source>
        <dbReference type="EMBL" id="QJW89871.1"/>
    </source>
</evidence>
<dbReference type="RefSeq" id="WP_171739716.1">
    <property type="nucleotide sequence ID" value="NZ_CP053435.1"/>
</dbReference>
<evidence type="ECO:0000313" key="2">
    <source>
        <dbReference type="Proteomes" id="UP000502756"/>
    </source>
</evidence>
<dbReference type="Proteomes" id="UP000502756">
    <property type="component" value="Chromosome"/>
</dbReference>